<feature type="transmembrane region" description="Helical" evidence="1">
    <location>
        <begin position="105"/>
        <end position="132"/>
    </location>
</feature>
<organism evidence="2 3">
    <name type="scientific">Sphingobacterium wenxiniae</name>
    <dbReference type="NCBI Taxonomy" id="683125"/>
    <lineage>
        <taxon>Bacteria</taxon>
        <taxon>Pseudomonadati</taxon>
        <taxon>Bacteroidota</taxon>
        <taxon>Sphingobacteriia</taxon>
        <taxon>Sphingobacteriales</taxon>
        <taxon>Sphingobacteriaceae</taxon>
        <taxon>Sphingobacterium</taxon>
    </lineage>
</organism>
<name>A0A1I6Q034_9SPHI</name>
<reference evidence="2 3" key="1">
    <citation type="submission" date="2016-10" db="EMBL/GenBank/DDBJ databases">
        <authorList>
            <person name="de Groot N.N."/>
        </authorList>
    </citation>
    <scope>NUCLEOTIDE SEQUENCE [LARGE SCALE GENOMIC DNA]</scope>
    <source>
        <strain evidence="2 3">DSM 22789</strain>
    </source>
</reference>
<dbReference type="Proteomes" id="UP000198785">
    <property type="component" value="Unassembled WGS sequence"/>
</dbReference>
<accession>A0A1I6Q034</accession>
<feature type="transmembrane region" description="Helical" evidence="1">
    <location>
        <begin position="39"/>
        <end position="59"/>
    </location>
</feature>
<feature type="transmembrane region" description="Helical" evidence="1">
    <location>
        <begin position="80"/>
        <end position="99"/>
    </location>
</feature>
<dbReference type="EMBL" id="FOZZ01000002">
    <property type="protein sequence ID" value="SFS45680.1"/>
    <property type="molecule type" value="Genomic_DNA"/>
</dbReference>
<keyword evidence="1" id="KW-1133">Transmembrane helix</keyword>
<evidence type="ECO:0000313" key="3">
    <source>
        <dbReference type="Proteomes" id="UP000198785"/>
    </source>
</evidence>
<keyword evidence="1" id="KW-0812">Transmembrane</keyword>
<proteinExistence type="predicted"/>
<dbReference type="RefSeq" id="WP_093363617.1">
    <property type="nucleotide sequence ID" value="NZ_FOZZ01000002.1"/>
</dbReference>
<sequence>MRKNIIYLLVGIFFGIVMYKSEAASWFRIFEMFQFQSFHMYGVIGSALILGILGTQYIKRKQMKDVAGNTIKIADKEKSISRYLFGGIIFGLGWALAGACPGPMFVLLGAGYLPILVVILGALLGTWLYGLLKDKLPH</sequence>
<keyword evidence="3" id="KW-1185">Reference proteome</keyword>
<gene>
    <name evidence="2" type="ORF">SAMN05660206_10246</name>
</gene>
<dbReference type="InterPro" id="IPR046513">
    <property type="entry name" value="DUF6691"/>
</dbReference>
<evidence type="ECO:0000256" key="1">
    <source>
        <dbReference type="SAM" id="Phobius"/>
    </source>
</evidence>
<dbReference type="OrthoDB" id="9790409at2"/>
<protein>
    <submittedName>
        <fullName evidence="2">Uncharacterized protein</fullName>
    </submittedName>
</protein>
<dbReference type="Pfam" id="PF20398">
    <property type="entry name" value="DUF6691"/>
    <property type="match status" value="1"/>
</dbReference>
<keyword evidence="1" id="KW-0472">Membrane</keyword>
<dbReference type="AlphaFoldDB" id="A0A1I6Q034"/>
<dbReference type="STRING" id="683125.SAMN05660206_10246"/>
<evidence type="ECO:0000313" key="2">
    <source>
        <dbReference type="EMBL" id="SFS45680.1"/>
    </source>
</evidence>